<accession>A0A8H4B4L6</accession>
<evidence type="ECO:0000313" key="2">
    <source>
        <dbReference type="EMBL" id="KAF0559384.1"/>
    </source>
</evidence>
<dbReference type="Proteomes" id="UP000439903">
    <property type="component" value="Unassembled WGS sequence"/>
</dbReference>
<dbReference type="OrthoDB" id="2412581at2759"/>
<dbReference type="AlphaFoldDB" id="A0A8H4B4L6"/>
<name>A0A8H4B4L6_GIGMA</name>
<reference evidence="2 3" key="1">
    <citation type="journal article" date="2019" name="Environ. Microbiol.">
        <title>At the nexus of three kingdoms: the genome of the mycorrhizal fungus Gigaspora margarita provides insights into plant, endobacterial and fungal interactions.</title>
        <authorList>
            <person name="Venice F."/>
            <person name="Ghignone S."/>
            <person name="Salvioli di Fossalunga A."/>
            <person name="Amselem J."/>
            <person name="Novero M."/>
            <person name="Xianan X."/>
            <person name="Sedzielewska Toro K."/>
            <person name="Morin E."/>
            <person name="Lipzen A."/>
            <person name="Grigoriev I.V."/>
            <person name="Henrissat B."/>
            <person name="Martin F.M."/>
            <person name="Bonfante P."/>
        </authorList>
    </citation>
    <scope>NUCLEOTIDE SEQUENCE [LARGE SCALE GENOMIC DNA]</scope>
    <source>
        <strain evidence="2 3">BEG34</strain>
    </source>
</reference>
<feature type="coiled-coil region" evidence="1">
    <location>
        <begin position="2"/>
        <end position="65"/>
    </location>
</feature>
<organism evidence="2 3">
    <name type="scientific">Gigaspora margarita</name>
    <dbReference type="NCBI Taxonomy" id="4874"/>
    <lineage>
        <taxon>Eukaryota</taxon>
        <taxon>Fungi</taxon>
        <taxon>Fungi incertae sedis</taxon>
        <taxon>Mucoromycota</taxon>
        <taxon>Glomeromycotina</taxon>
        <taxon>Glomeromycetes</taxon>
        <taxon>Diversisporales</taxon>
        <taxon>Gigasporaceae</taxon>
        <taxon>Gigaspora</taxon>
    </lineage>
</organism>
<evidence type="ECO:0000313" key="3">
    <source>
        <dbReference type="Proteomes" id="UP000439903"/>
    </source>
</evidence>
<keyword evidence="3" id="KW-1185">Reference proteome</keyword>
<comment type="caution">
    <text evidence="2">The sequence shown here is derived from an EMBL/GenBank/DDBJ whole genome shotgun (WGS) entry which is preliminary data.</text>
</comment>
<proteinExistence type="predicted"/>
<keyword evidence="1" id="KW-0175">Coiled coil</keyword>
<dbReference type="EMBL" id="WTPW01000017">
    <property type="protein sequence ID" value="KAF0559384.1"/>
    <property type="molecule type" value="Genomic_DNA"/>
</dbReference>
<sequence length="703" mass="82106">MSKILQRRIDELEKNYKQLLNENEALKKKLSERFTNQEDRIYSIIEIAKKERNNLYEDIMNLIKNQERFSLGSLLEYSPSKWLAKRNPVVVKFIETLTHNENEHQHGEEKLFKCTVAIDAIYGSRHLKYVSAINLAISAVKYSLAKSKMVIDIDNHIISSSSYMKFNNWLESLTGEQLRLPEGFLFLAFDNEQKGQKNYLDRRNNTVIFHTVTSFVAFNYSQNNNIQSENPWLYTGLDQKQYEELFYLSSGMSDEINEELANYLSTILDELCIEKNQEMNTIDELVHHQSQIGHIKKCPICQTSNIDNKKRVCPKCHNKLPTIAELVNKQPKMTNAAEKLPVISPYIFQQRLVPESEVYMLQIFIPDSIGINPNSVANVRKVLEHVEEISGVKNGSHFSWLILIPGALHEEMNMLKAFVKLNWDIDLKDFAKCQGYRTDNQLQFFKKCADHHKSWDSICNIYRHAMASELMWPYVISEETPSIEGYLKWDQSQTDHMFRLKYEQTFIYLQAIINFRAGVRFNRPSLRLAAGRIFAPIWSARRHPIYRLIKIADEEQMLRLKPEIRNLIQERIRKTQFVNPNANNRVFQNLGRELTLSEEIIRFSEIASMKRIEFIRANFINKIPLGIWHPISITYEEAELQKNESSLKKSEILSIINLLTPSLGDLDRSHFRGLSKKSHENLVNILQEIRNILAKNSINTNEV</sequence>
<gene>
    <name evidence="2" type="ORF">F8M41_006138</name>
</gene>
<protein>
    <submittedName>
        <fullName evidence="2">Uncharacterized protein</fullName>
    </submittedName>
</protein>
<evidence type="ECO:0000256" key="1">
    <source>
        <dbReference type="SAM" id="Coils"/>
    </source>
</evidence>